<dbReference type="Proteomes" id="UP001219518">
    <property type="component" value="Unassembled WGS sequence"/>
</dbReference>
<evidence type="ECO:0000313" key="1">
    <source>
        <dbReference type="EMBL" id="KAK3920803.1"/>
    </source>
</evidence>
<proteinExistence type="predicted"/>
<sequence length="188" mass="21711">MSSQLLFQETNCVWLILNIRPLPESVSLEDHSREACTSSQEMPACPEPVLLAEHIRQHQPTKASKFKYVQPESQPHSTIKFQLDSPEDLWSPINLHQSMVAILTFFLSFQLTGVCSKALLDLIYLHLPKTANIFKISLQAFKNYFEYLQGPKVFKYYFSICYSELPPQTKCHTCKTSNICYLVKLNYL</sequence>
<dbReference type="AlphaFoldDB" id="A0AAE1HGK0"/>
<keyword evidence="1" id="KW-0436">Ligase</keyword>
<protein>
    <submittedName>
        <fullName evidence="1">Serine--tRNA ligase</fullName>
    </submittedName>
</protein>
<comment type="caution">
    <text evidence="1">The sequence shown here is derived from an EMBL/GenBank/DDBJ whole genome shotgun (WGS) entry which is preliminary data.</text>
</comment>
<dbReference type="EMBL" id="JAHWGI010001022">
    <property type="protein sequence ID" value="KAK3920803.1"/>
    <property type="molecule type" value="Genomic_DNA"/>
</dbReference>
<reference evidence="1" key="1">
    <citation type="submission" date="2021-07" db="EMBL/GenBank/DDBJ databases">
        <authorList>
            <person name="Catto M.A."/>
            <person name="Jacobson A."/>
            <person name="Kennedy G."/>
            <person name="Labadie P."/>
            <person name="Hunt B.G."/>
            <person name="Srinivasan R."/>
        </authorList>
    </citation>
    <scope>NUCLEOTIDE SEQUENCE</scope>
    <source>
        <strain evidence="1">PL_HMW_Pooled</strain>
        <tissue evidence="1">Head</tissue>
    </source>
</reference>
<reference evidence="1" key="2">
    <citation type="journal article" date="2023" name="BMC Genomics">
        <title>Pest status, molecular evolution, and epigenetic factors derived from the genome assembly of Frankliniella fusca, a thysanopteran phytovirus vector.</title>
        <authorList>
            <person name="Catto M.A."/>
            <person name="Labadie P.E."/>
            <person name="Jacobson A.L."/>
            <person name="Kennedy G.G."/>
            <person name="Srinivasan R."/>
            <person name="Hunt B.G."/>
        </authorList>
    </citation>
    <scope>NUCLEOTIDE SEQUENCE</scope>
    <source>
        <strain evidence="1">PL_HMW_Pooled</strain>
    </source>
</reference>
<gene>
    <name evidence="1" type="ORF">KUF71_010040</name>
</gene>
<keyword evidence="2" id="KW-1185">Reference proteome</keyword>
<name>A0AAE1HGK0_9NEOP</name>
<accession>A0AAE1HGK0</accession>
<organism evidence="1 2">
    <name type="scientific">Frankliniella fusca</name>
    <dbReference type="NCBI Taxonomy" id="407009"/>
    <lineage>
        <taxon>Eukaryota</taxon>
        <taxon>Metazoa</taxon>
        <taxon>Ecdysozoa</taxon>
        <taxon>Arthropoda</taxon>
        <taxon>Hexapoda</taxon>
        <taxon>Insecta</taxon>
        <taxon>Pterygota</taxon>
        <taxon>Neoptera</taxon>
        <taxon>Paraneoptera</taxon>
        <taxon>Thysanoptera</taxon>
        <taxon>Terebrantia</taxon>
        <taxon>Thripoidea</taxon>
        <taxon>Thripidae</taxon>
        <taxon>Frankliniella</taxon>
    </lineage>
</organism>
<evidence type="ECO:0000313" key="2">
    <source>
        <dbReference type="Proteomes" id="UP001219518"/>
    </source>
</evidence>
<dbReference type="GO" id="GO:0016874">
    <property type="term" value="F:ligase activity"/>
    <property type="evidence" value="ECO:0007669"/>
    <property type="project" value="UniProtKB-KW"/>
</dbReference>